<dbReference type="Pfam" id="PF24924">
    <property type="entry name" value="DUF7745"/>
    <property type="match status" value="1"/>
</dbReference>
<name>A0A2P5X2B1_GOSBA</name>
<dbReference type="PANTHER" id="PTHR48200">
    <property type="entry name" value="PROTEIN, PUTATIVE-RELATED"/>
    <property type="match status" value="1"/>
</dbReference>
<sequence length="344" mass="40650">MRRAFLRMRIVVVHMDENHFRCLYKCFRQVFVPSTKPIKEFLESEWPPNQSIEEWVQNLSTLAYQEIEWRAPWMIRSTVLIGCGGHLWVPLIGIWGVVTYSSLMVLSQYGYDQCVPAIAGLKKVEALVQDSSFWKKFQEIRIKWGQTLSLESRTFFNHSSSETYIQWFLKRSKISVSAQFKGKIKVPDDVAELTEKIHDLDMCLRVRDEEVRWQREKYQEYIQRLEVDPSPRANELQKARKQERTWRRVSNEKTVEIEVLDEEICHLTKELRTKQRGAKQRGHKRIYGACGAIYYGGTNDSKPTRGVCNNAHGRNKSTMKLLEVAQVHYQKFIKLMRRKKKNDE</sequence>
<proteinExistence type="predicted"/>
<accession>A0A2P5X2B1</accession>
<evidence type="ECO:0000313" key="4">
    <source>
        <dbReference type="Proteomes" id="UP000239757"/>
    </source>
</evidence>
<gene>
    <name evidence="3" type="ORF">GOBAR_AA23193</name>
</gene>
<organism evidence="3 4">
    <name type="scientific">Gossypium barbadense</name>
    <name type="common">Sea Island cotton</name>
    <name type="synonym">Hibiscus barbadensis</name>
    <dbReference type="NCBI Taxonomy" id="3634"/>
    <lineage>
        <taxon>Eukaryota</taxon>
        <taxon>Viridiplantae</taxon>
        <taxon>Streptophyta</taxon>
        <taxon>Embryophyta</taxon>
        <taxon>Tracheophyta</taxon>
        <taxon>Spermatophyta</taxon>
        <taxon>Magnoliopsida</taxon>
        <taxon>eudicotyledons</taxon>
        <taxon>Gunneridae</taxon>
        <taxon>Pentapetalae</taxon>
        <taxon>rosids</taxon>
        <taxon>malvids</taxon>
        <taxon>Malvales</taxon>
        <taxon>Malvaceae</taxon>
        <taxon>Malvoideae</taxon>
        <taxon>Gossypium</taxon>
    </lineage>
</organism>
<protein>
    <recommendedName>
        <fullName evidence="2">DUF7745 domain-containing protein</fullName>
    </recommendedName>
</protein>
<dbReference type="Proteomes" id="UP000239757">
    <property type="component" value="Unassembled WGS sequence"/>
</dbReference>
<dbReference type="EMBL" id="KZ665854">
    <property type="protein sequence ID" value="PPR97475.1"/>
    <property type="molecule type" value="Genomic_DNA"/>
</dbReference>
<dbReference type="AlphaFoldDB" id="A0A2P5X2B1"/>
<dbReference type="InterPro" id="IPR056647">
    <property type="entry name" value="DUF7745"/>
</dbReference>
<keyword evidence="1" id="KW-1133">Transmembrane helix</keyword>
<evidence type="ECO:0000256" key="1">
    <source>
        <dbReference type="SAM" id="Phobius"/>
    </source>
</evidence>
<evidence type="ECO:0000259" key="2">
    <source>
        <dbReference type="Pfam" id="PF24924"/>
    </source>
</evidence>
<feature type="transmembrane region" description="Helical" evidence="1">
    <location>
        <begin position="79"/>
        <end position="98"/>
    </location>
</feature>
<dbReference type="OrthoDB" id="986315at2759"/>
<dbReference type="PANTHER" id="PTHR48200:SF1">
    <property type="entry name" value="AMINOTRANSFERASE-LIKE PLANT MOBILE DOMAIN-CONTAINING PROTEIN"/>
    <property type="match status" value="1"/>
</dbReference>
<evidence type="ECO:0000313" key="3">
    <source>
        <dbReference type="EMBL" id="PPR97475.1"/>
    </source>
</evidence>
<feature type="domain" description="DUF7745" evidence="2">
    <location>
        <begin position="49"/>
        <end position="172"/>
    </location>
</feature>
<keyword evidence="1" id="KW-0472">Membrane</keyword>
<reference evidence="3 4" key="1">
    <citation type="submission" date="2015-01" db="EMBL/GenBank/DDBJ databases">
        <title>Genome of allotetraploid Gossypium barbadense reveals genomic plasticity and fiber elongation in cotton evolution.</title>
        <authorList>
            <person name="Chen X."/>
            <person name="Liu X."/>
            <person name="Zhao B."/>
            <person name="Zheng H."/>
            <person name="Hu Y."/>
            <person name="Lu G."/>
            <person name="Yang C."/>
            <person name="Chen J."/>
            <person name="Shan C."/>
            <person name="Zhang L."/>
            <person name="Zhou Y."/>
            <person name="Wang L."/>
            <person name="Guo W."/>
            <person name="Bai Y."/>
            <person name="Ruan J."/>
            <person name="Shangguan X."/>
            <person name="Mao Y."/>
            <person name="Jiang J."/>
            <person name="Zhu Y."/>
            <person name="Lei J."/>
            <person name="Kang H."/>
            <person name="Chen S."/>
            <person name="He X."/>
            <person name="Wang R."/>
            <person name="Wang Y."/>
            <person name="Chen J."/>
            <person name="Wang L."/>
            <person name="Yu S."/>
            <person name="Wang B."/>
            <person name="Wei J."/>
            <person name="Song S."/>
            <person name="Lu X."/>
            <person name="Gao Z."/>
            <person name="Gu W."/>
            <person name="Deng X."/>
            <person name="Ma D."/>
            <person name="Wang S."/>
            <person name="Liang W."/>
            <person name="Fang L."/>
            <person name="Cai C."/>
            <person name="Zhu X."/>
            <person name="Zhou B."/>
            <person name="Zhang Y."/>
            <person name="Chen Z."/>
            <person name="Xu S."/>
            <person name="Zhu R."/>
            <person name="Wang S."/>
            <person name="Zhang T."/>
            <person name="Zhao G."/>
        </authorList>
    </citation>
    <scope>NUCLEOTIDE SEQUENCE [LARGE SCALE GENOMIC DNA]</scope>
    <source>
        <strain evidence="4">cv. Xinhai21</strain>
        <tissue evidence="3">Leaf</tissue>
    </source>
</reference>
<keyword evidence="1" id="KW-0812">Transmembrane</keyword>